<dbReference type="InterPro" id="IPR041228">
    <property type="entry name" value="Dynein_C"/>
</dbReference>
<accession>A0A0J9TJS5</accession>
<dbReference type="InterPro" id="IPR042219">
    <property type="entry name" value="AAA_lid_11_sf"/>
</dbReference>
<organism evidence="6 7">
    <name type="scientific">Plasmodium vivax Mauritania I</name>
    <dbReference type="NCBI Taxonomy" id="1035515"/>
    <lineage>
        <taxon>Eukaryota</taxon>
        <taxon>Sar</taxon>
        <taxon>Alveolata</taxon>
        <taxon>Apicomplexa</taxon>
        <taxon>Aconoidasida</taxon>
        <taxon>Haemosporida</taxon>
        <taxon>Plasmodiidae</taxon>
        <taxon>Plasmodium</taxon>
        <taxon>Plasmodium (Plasmodium)</taxon>
    </lineage>
</organism>
<gene>
    <name evidence="6" type="ORF">PVMG_05183</name>
</gene>
<sequence>MMTAVCSSTRCLTTKLGRPSSALGASGGAPAPTRCGALTQNNCVNFNNKIIPVDSAFNIYFIVYGSTQFDDNTQNHLNVIDFNTNLDILEEYFLTNLIDKLFRATNEHRSSLIHEIHGLNEQMVNQEEEILHILNYKEDILSDDDIVISFERANKIYAENKKKMKEYKMNKLEIAKIRKNYMSMSEHISVIYHCINNLVTLNPMYNFSILSFVKLLNISIDKSEENKLLDKRKKDILNIFTRKIHYEISRTLSEKHQQIFFFYLVCMINIYKGEMDYDDYYFFVYDDYPKGDEIRNEVFRKVQLKRNDMSNADKALGSTSALVDSSSVLKEPCDAGRGEEPPTSDDDDMDELSEQEDLQTVPDDVSIHSLQSDECNVREAEEDSSNAQAATTQRTMGEPPAVRNASHLVSGTVEEYLLLPKRSEKDDFLNSCEGNVMLQGGHPEEGRPANGGVSNGGAANREAANSRAASGEAQFPFSFETKSLPWLSAKECLSVKKLIRREKYLLFFKKAFNEYEHLFRSIKTDHTILQHKDLKNLLTNFEKLIIFKIFRFDILKLNMNNYVDACLNIGSQSYAKDLYKCYEHSSQNKLILILSEHRLSTASEIMMLSEKITGKNNLIIYNKNDKNYLLQILNDSIKNGFWVLIENAHLNIHLILEIEKYIEACNIQYSNPDFRIWISTSSVKSFPDYLLKLCVKVTFENVHNLKSGLLNIYTNVAQEEEEEEGEEEEADEEMEEVEEADGETDEADEEMEEADGETDEGDDDGEENGPAAAHAGRTPRSGTPREGIVDVGAEWSEKGGKKGGQKSGQKSGQKGGQKSGPKKSPKRSENERILMNKLHFSLCFFHALIQERSKFKSKGFNNCYEFTDIELKLSKENIIKFFRNKNIDINLLLYLIGNIIYGGTIIDVTDQRCFNIILNKYVNEKVIYSNNEYKYNRYYYCPHSSNKNLFLRYVKSLNFITDFSIFNLHPSLNTLYLQNYNLKILKNLEKLEYKVTKDKSKSDRHIFSIIHVLTQVLPPFINANKLNEFFVNNLKCPIITFLKMETDKYNNLLRIIYDDLTNIINFVKGKMNFAKIRHTYISISNLCVPKRWIASSFFTNLQIFHYARLIALKVSHLNRYIARLANRVFNLAAFMSPRSLMLAIRQKICTEAKVDANNVKLKYQISSYFHEEDIREDGYFVGGLFIEGAMFDATNMLIKESTSKYLYCPMPYIKVYFLTRSSPVAMPLAGASKQARPAKHAKPARPAKPAAVPKGRVHSSSFHIFKCPIYKNMHKTDNRLNNNEPIFYLKLNSKERKEKWIERNVSGVLILK</sequence>
<feature type="compositionally biased region" description="Polar residues" evidence="1">
    <location>
        <begin position="385"/>
        <end position="395"/>
    </location>
</feature>
<proteinExistence type="predicted"/>
<dbReference type="GO" id="GO:0030286">
    <property type="term" value="C:dynein complex"/>
    <property type="evidence" value="ECO:0007669"/>
    <property type="project" value="InterPro"/>
</dbReference>
<dbReference type="Gene3D" id="1.10.8.1220">
    <property type="match status" value="1"/>
</dbReference>
<dbReference type="Pfam" id="PF18199">
    <property type="entry name" value="Dynein_C"/>
    <property type="match status" value="1"/>
</dbReference>
<feature type="domain" description="Dynein heavy chain ATP-binding dynein motor region" evidence="3">
    <location>
        <begin position="41"/>
        <end position="154"/>
    </location>
</feature>
<feature type="region of interest" description="Disordered" evidence="1">
    <location>
        <begin position="717"/>
        <end position="829"/>
    </location>
</feature>
<feature type="domain" description="Dynein heavy chain C-terminal" evidence="5">
    <location>
        <begin position="984"/>
        <end position="1218"/>
    </location>
</feature>
<evidence type="ECO:0000259" key="4">
    <source>
        <dbReference type="Pfam" id="PF18198"/>
    </source>
</evidence>
<dbReference type="GO" id="GO:0051959">
    <property type="term" value="F:dynein light intermediate chain binding"/>
    <property type="evidence" value="ECO:0007669"/>
    <property type="project" value="InterPro"/>
</dbReference>
<feature type="domain" description="Dynein heavy chain region D6 P-loop" evidence="2">
    <location>
        <begin position="589"/>
        <end position="698"/>
    </location>
</feature>
<dbReference type="InterPro" id="IPR026983">
    <property type="entry name" value="DHC"/>
</dbReference>
<evidence type="ECO:0000259" key="5">
    <source>
        <dbReference type="Pfam" id="PF18199"/>
    </source>
</evidence>
<evidence type="ECO:0000256" key="1">
    <source>
        <dbReference type="SAM" id="MobiDB-lite"/>
    </source>
</evidence>
<dbReference type="Gene3D" id="3.40.50.300">
    <property type="entry name" value="P-loop containing nucleotide triphosphate hydrolases"/>
    <property type="match status" value="1"/>
</dbReference>
<protein>
    <recommendedName>
        <fullName evidence="8">Dynein heavy chain</fullName>
    </recommendedName>
</protein>
<dbReference type="InterPro" id="IPR027417">
    <property type="entry name" value="P-loop_NTPase"/>
</dbReference>
<evidence type="ECO:0000313" key="7">
    <source>
        <dbReference type="Proteomes" id="UP000053776"/>
    </source>
</evidence>
<reference evidence="6 7" key="1">
    <citation type="submission" date="2011-08" db="EMBL/GenBank/DDBJ databases">
        <title>The Genome Sequence of Plasmodium vivax Mauritania I.</title>
        <authorList>
            <consortium name="The Broad Institute Genome Sequencing Platform"/>
            <consortium name="The Broad Institute Genome Sequencing Center for Infectious Disease"/>
            <person name="Neafsey D."/>
            <person name="Carlton J."/>
            <person name="Barnwell J."/>
            <person name="Collins W."/>
            <person name="Escalante A."/>
            <person name="Mullikin J."/>
            <person name="Saul A."/>
            <person name="Guigo R."/>
            <person name="Camara F."/>
            <person name="Young S.K."/>
            <person name="Zeng Q."/>
            <person name="Gargeya S."/>
            <person name="Fitzgerald M."/>
            <person name="Haas B."/>
            <person name="Abouelleil A."/>
            <person name="Alvarado L."/>
            <person name="Arachchi H.M."/>
            <person name="Berlin A."/>
            <person name="Brown A."/>
            <person name="Chapman S.B."/>
            <person name="Chen Z."/>
            <person name="Dunbar C."/>
            <person name="Freedman E."/>
            <person name="Gearin G."/>
            <person name="Gellesch M."/>
            <person name="Goldberg J."/>
            <person name="Griggs A."/>
            <person name="Gujja S."/>
            <person name="Heiman D."/>
            <person name="Howarth C."/>
            <person name="Larson L."/>
            <person name="Lui A."/>
            <person name="MacDonald P.J.P."/>
            <person name="Montmayeur A."/>
            <person name="Murphy C."/>
            <person name="Neiman D."/>
            <person name="Pearson M."/>
            <person name="Priest M."/>
            <person name="Roberts A."/>
            <person name="Saif S."/>
            <person name="Shea T."/>
            <person name="Shenoy N."/>
            <person name="Sisk P."/>
            <person name="Stolte C."/>
            <person name="Sykes S."/>
            <person name="Wortman J."/>
            <person name="Nusbaum C."/>
            <person name="Birren B."/>
        </authorList>
    </citation>
    <scope>NUCLEOTIDE SEQUENCE [LARGE SCALE GENOMIC DNA]</scope>
    <source>
        <strain evidence="6 7">Mauritania I</strain>
    </source>
</reference>
<dbReference type="Pfam" id="PF03028">
    <property type="entry name" value="Dynein_heavy"/>
    <property type="match status" value="1"/>
</dbReference>
<feature type="region of interest" description="Disordered" evidence="1">
    <location>
        <begin position="1234"/>
        <end position="1255"/>
    </location>
</feature>
<dbReference type="Gene3D" id="1.10.8.720">
    <property type="entry name" value="Region D6 of dynein motor"/>
    <property type="match status" value="1"/>
</dbReference>
<feature type="compositionally biased region" description="Basic and acidic residues" evidence="1">
    <location>
        <begin position="331"/>
        <end position="340"/>
    </location>
</feature>
<dbReference type="GO" id="GO:0045505">
    <property type="term" value="F:dynein intermediate chain binding"/>
    <property type="evidence" value="ECO:0007669"/>
    <property type="project" value="InterPro"/>
</dbReference>
<dbReference type="GO" id="GO:0097729">
    <property type="term" value="C:9+2 motile cilium"/>
    <property type="evidence" value="ECO:0007669"/>
    <property type="project" value="TreeGrafter"/>
</dbReference>
<feature type="compositionally biased region" description="Basic residues" evidence="1">
    <location>
        <begin position="1236"/>
        <end position="1245"/>
    </location>
</feature>
<dbReference type="Proteomes" id="UP000053776">
    <property type="component" value="Unassembled WGS sequence"/>
</dbReference>
<feature type="compositionally biased region" description="Acidic residues" evidence="1">
    <location>
        <begin position="718"/>
        <end position="767"/>
    </location>
</feature>
<evidence type="ECO:0000259" key="2">
    <source>
        <dbReference type="Pfam" id="PF03028"/>
    </source>
</evidence>
<feature type="compositionally biased region" description="Low complexity" evidence="1">
    <location>
        <begin position="450"/>
        <end position="465"/>
    </location>
</feature>
<dbReference type="Gene3D" id="3.10.490.20">
    <property type="match status" value="1"/>
</dbReference>
<dbReference type="InterPro" id="IPR035706">
    <property type="entry name" value="AAA_9"/>
</dbReference>
<dbReference type="EMBL" id="KQ234990">
    <property type="protein sequence ID" value="KMZ95316.1"/>
    <property type="molecule type" value="Genomic_DNA"/>
</dbReference>
<name>A0A0J9TJS5_PLAVI</name>
<evidence type="ECO:0000313" key="6">
    <source>
        <dbReference type="EMBL" id="KMZ95316.1"/>
    </source>
</evidence>
<dbReference type="Pfam" id="PF12781">
    <property type="entry name" value="AAA_9"/>
    <property type="match status" value="1"/>
</dbReference>
<feature type="region of interest" description="Disordered" evidence="1">
    <location>
        <begin position="323"/>
        <end position="400"/>
    </location>
</feature>
<dbReference type="GO" id="GO:0060294">
    <property type="term" value="P:cilium movement involved in cell motility"/>
    <property type="evidence" value="ECO:0007669"/>
    <property type="project" value="TreeGrafter"/>
</dbReference>
<dbReference type="InterPro" id="IPR043160">
    <property type="entry name" value="Dynein_C_barrel"/>
</dbReference>
<evidence type="ECO:0008006" key="8">
    <source>
        <dbReference type="Google" id="ProtNLM"/>
    </source>
</evidence>
<dbReference type="PANTHER" id="PTHR10676">
    <property type="entry name" value="DYNEIN HEAVY CHAIN FAMILY PROTEIN"/>
    <property type="match status" value="1"/>
</dbReference>
<dbReference type="Gene3D" id="1.20.1270.280">
    <property type="match status" value="1"/>
</dbReference>
<dbReference type="PANTHER" id="PTHR10676:SF396">
    <property type="entry name" value="DYNEIN AXONEMAL HEAVY CHAIN 1"/>
    <property type="match status" value="1"/>
</dbReference>
<dbReference type="Pfam" id="PF18198">
    <property type="entry name" value="AAA_lid_11"/>
    <property type="match status" value="1"/>
</dbReference>
<feature type="domain" description="Dynein heavy chain AAA lid" evidence="4">
    <location>
        <begin position="836"/>
        <end position="970"/>
    </location>
</feature>
<dbReference type="InterPro" id="IPR004273">
    <property type="entry name" value="Dynein_heavy_D6_P-loop"/>
</dbReference>
<evidence type="ECO:0000259" key="3">
    <source>
        <dbReference type="Pfam" id="PF12781"/>
    </source>
</evidence>
<feature type="compositionally biased region" description="Acidic residues" evidence="1">
    <location>
        <begin position="342"/>
        <end position="357"/>
    </location>
</feature>
<dbReference type="InterPro" id="IPR041658">
    <property type="entry name" value="AAA_lid_11"/>
</dbReference>
<dbReference type="GO" id="GO:0008569">
    <property type="term" value="F:minus-end-directed microtubule motor activity"/>
    <property type="evidence" value="ECO:0007669"/>
    <property type="project" value="InterPro"/>
</dbReference>
<feature type="region of interest" description="Disordered" evidence="1">
    <location>
        <begin position="439"/>
        <end position="465"/>
    </location>
</feature>